<dbReference type="PANTHER" id="PTHR10073:SF12">
    <property type="entry name" value="DNA MISMATCH REPAIR PROTEIN MLH1"/>
    <property type="match status" value="1"/>
</dbReference>
<dbReference type="PANTHER" id="PTHR10073">
    <property type="entry name" value="DNA MISMATCH REPAIR PROTEIN MLH, PMS, MUTL"/>
    <property type="match status" value="1"/>
</dbReference>
<comment type="similarity">
    <text evidence="1 4">Belongs to the DNA mismatch repair MutL/HexB family.</text>
</comment>
<evidence type="ECO:0000256" key="4">
    <source>
        <dbReference type="HAMAP-Rule" id="MF_00149"/>
    </source>
</evidence>
<dbReference type="GO" id="GO:0004519">
    <property type="term" value="F:endonuclease activity"/>
    <property type="evidence" value="ECO:0007669"/>
    <property type="project" value="UniProtKB-KW"/>
</dbReference>
<evidence type="ECO:0000313" key="7">
    <source>
        <dbReference type="EMBL" id="MBO3357242.1"/>
    </source>
</evidence>
<keyword evidence="7" id="KW-0540">Nuclease</keyword>
<keyword evidence="7" id="KW-0255">Endonuclease</keyword>
<dbReference type="InterPro" id="IPR014790">
    <property type="entry name" value="MutL_C"/>
</dbReference>
<dbReference type="InterPro" id="IPR036890">
    <property type="entry name" value="HATPase_C_sf"/>
</dbReference>
<accession>A0AAW4IRP2</accession>
<dbReference type="GO" id="GO:0006298">
    <property type="term" value="P:mismatch repair"/>
    <property type="evidence" value="ECO:0007669"/>
    <property type="project" value="UniProtKB-UniRule"/>
</dbReference>
<dbReference type="Proteomes" id="UP000668068">
    <property type="component" value="Unassembled WGS sequence"/>
</dbReference>
<dbReference type="SUPFAM" id="SSF118116">
    <property type="entry name" value="DNA mismatch repair protein MutL"/>
    <property type="match status" value="1"/>
</dbReference>
<dbReference type="InterPro" id="IPR037198">
    <property type="entry name" value="MutL_C_sf"/>
</dbReference>
<keyword evidence="3 4" id="KW-0234">DNA repair</keyword>
<dbReference type="GO" id="GO:0140664">
    <property type="term" value="F:ATP-dependent DNA damage sensor activity"/>
    <property type="evidence" value="ECO:0007669"/>
    <property type="project" value="InterPro"/>
</dbReference>
<evidence type="ECO:0000256" key="3">
    <source>
        <dbReference type="ARBA" id="ARBA00023204"/>
    </source>
</evidence>
<dbReference type="Gene3D" id="3.30.1370.100">
    <property type="entry name" value="MutL, C-terminal domain, regulatory subdomain"/>
    <property type="match status" value="1"/>
</dbReference>
<name>A0AAW4IRP2_CLOPF</name>
<dbReference type="Pfam" id="PF01119">
    <property type="entry name" value="DNA_mis_repair"/>
    <property type="match status" value="1"/>
</dbReference>
<feature type="domain" description="DNA mismatch repair protein S5" evidence="6">
    <location>
        <begin position="209"/>
        <end position="327"/>
    </location>
</feature>
<dbReference type="InterPro" id="IPR014721">
    <property type="entry name" value="Ribsml_uS5_D2-typ_fold_subgr"/>
</dbReference>
<organism evidence="7 8">
    <name type="scientific">Clostridium perfringens</name>
    <dbReference type="NCBI Taxonomy" id="1502"/>
    <lineage>
        <taxon>Bacteria</taxon>
        <taxon>Bacillati</taxon>
        <taxon>Bacillota</taxon>
        <taxon>Clostridia</taxon>
        <taxon>Eubacteriales</taxon>
        <taxon>Clostridiaceae</taxon>
        <taxon>Clostridium</taxon>
    </lineage>
</organism>
<dbReference type="InterPro" id="IPR042120">
    <property type="entry name" value="MutL_C_dimsub"/>
</dbReference>
<dbReference type="Pfam" id="PF08676">
    <property type="entry name" value="MutL_C"/>
    <property type="match status" value="1"/>
</dbReference>
<keyword evidence="7" id="KW-0378">Hydrolase</keyword>
<dbReference type="GO" id="GO:0005524">
    <property type="term" value="F:ATP binding"/>
    <property type="evidence" value="ECO:0007669"/>
    <property type="project" value="InterPro"/>
</dbReference>
<dbReference type="InterPro" id="IPR020568">
    <property type="entry name" value="Ribosomal_Su5_D2-typ_SF"/>
</dbReference>
<gene>
    <name evidence="4 7" type="primary">mutL</name>
    <name evidence="7" type="ORF">JJB47_00430</name>
</gene>
<dbReference type="SUPFAM" id="SSF54211">
    <property type="entry name" value="Ribosomal protein S5 domain 2-like"/>
    <property type="match status" value="1"/>
</dbReference>
<dbReference type="Gene3D" id="3.30.565.10">
    <property type="entry name" value="Histidine kinase-like ATPase, C-terminal domain"/>
    <property type="match status" value="1"/>
</dbReference>
<dbReference type="Gene3D" id="3.30.1540.20">
    <property type="entry name" value="MutL, C-terminal domain, dimerisation subdomain"/>
    <property type="match status" value="1"/>
</dbReference>
<dbReference type="GO" id="GO:0016887">
    <property type="term" value="F:ATP hydrolysis activity"/>
    <property type="evidence" value="ECO:0007669"/>
    <property type="project" value="InterPro"/>
</dbReference>
<dbReference type="GO" id="GO:0032300">
    <property type="term" value="C:mismatch repair complex"/>
    <property type="evidence" value="ECO:0007669"/>
    <property type="project" value="InterPro"/>
</dbReference>
<protein>
    <recommendedName>
        <fullName evidence="4">DNA mismatch repair protein MutL</fullName>
    </recommendedName>
</protein>
<dbReference type="FunFam" id="3.30.565.10:FF:000003">
    <property type="entry name" value="DNA mismatch repair endonuclease MutL"/>
    <property type="match status" value="1"/>
</dbReference>
<proteinExistence type="inferred from homology"/>
<evidence type="ECO:0000313" key="8">
    <source>
        <dbReference type="Proteomes" id="UP000668068"/>
    </source>
</evidence>
<dbReference type="InterPro" id="IPR042121">
    <property type="entry name" value="MutL_C_regsub"/>
</dbReference>
<dbReference type="InterPro" id="IPR038973">
    <property type="entry name" value="MutL/Mlh/Pms-like"/>
</dbReference>
<evidence type="ECO:0000256" key="2">
    <source>
        <dbReference type="ARBA" id="ARBA00022763"/>
    </source>
</evidence>
<dbReference type="PROSITE" id="PS00058">
    <property type="entry name" value="DNA_MISMATCH_REPAIR_1"/>
    <property type="match status" value="1"/>
</dbReference>
<dbReference type="InterPro" id="IPR014762">
    <property type="entry name" value="DNA_mismatch_repair_CS"/>
</dbReference>
<dbReference type="SMART" id="SM01340">
    <property type="entry name" value="DNA_mis_repair"/>
    <property type="match status" value="1"/>
</dbReference>
<keyword evidence="2 4" id="KW-0227">DNA damage</keyword>
<sequence length="677" mass="77602">MNRINILNADTANKIAAGEVVERPSSVVKELVENSLDAGAKNITIEIQNGGESLIKIIDDGSGVHPEDVEKAFNPHATSKIKDTYDIFSINTLGFRGEALPSIASIARVDFKSKVSDFDMGKELIISGGEKESLTDCSMNRGTQIEVRDLFFNVPARKKFLKTTARESALINDLVNRISLANPDVSFKLFNNNKKILNTYGNGKLIDVIRTIYGKSTAENLIYFEEHKDTASVYGFIGNDTLARASRNNQSLFVNKRYVKNRSLTVAVENAFRSFNVTGKFPFFVLFIDTYPELIDVNIHPTKSEIKFKDERFIFKVVFDAVHSAMREYVKDTFTLPEEEEKKFEALKEEVIQESLDKEISTLEKLKENINYKVSDDRKKEEIYSYNPSKDYEAKIEVNIPVDFLSKENQEESFSINNSFNSLENNEFKEVSAKREISYDPILIKNEIRDKVSENTYDSLERSDYKCNKNEYGNSLEETIYKEAKFPKLKVIGQFNKTYILAEYDSTLYLIDQHAAHEKILFEKYSSDIAKKKVEIQPLMIPLVVNLSTEDYLYYDENKEIFEKAGFKISDFGDNSIRIEEVPYFLDKLNPTELITSMINNLKKMGTGETVEVKYNKIASMSCRAAVKANDVLSILEMENLIEDLRYINDPFHCPHGRPTIIKFTSYELDKKFKRIT</sequence>
<dbReference type="SUPFAM" id="SSF55874">
    <property type="entry name" value="ATPase domain of HSP90 chaperone/DNA topoisomerase II/histidine kinase"/>
    <property type="match status" value="1"/>
</dbReference>
<dbReference type="SMART" id="SM00853">
    <property type="entry name" value="MutL_C"/>
    <property type="match status" value="1"/>
</dbReference>
<dbReference type="InterPro" id="IPR020667">
    <property type="entry name" value="DNA_mismatch_repair_MutL"/>
</dbReference>
<dbReference type="CDD" id="cd00782">
    <property type="entry name" value="MutL_Trans"/>
    <property type="match status" value="1"/>
</dbReference>
<evidence type="ECO:0000259" key="5">
    <source>
        <dbReference type="SMART" id="SM00853"/>
    </source>
</evidence>
<dbReference type="Pfam" id="PF13589">
    <property type="entry name" value="HATPase_c_3"/>
    <property type="match status" value="1"/>
</dbReference>
<dbReference type="NCBIfam" id="TIGR00585">
    <property type="entry name" value="mutl"/>
    <property type="match status" value="1"/>
</dbReference>
<reference evidence="7" key="1">
    <citation type="submission" date="2020-12" db="EMBL/GenBank/DDBJ databases">
        <title>Comparative genomics of Clostridium perfringens reveals patterns of host-associated phylogenetic clades and virulence factors.</title>
        <authorList>
            <person name="Smith A.H."/>
            <person name="Geier R."/>
        </authorList>
    </citation>
    <scope>NUCLEOTIDE SEQUENCE</scope>
    <source>
        <strain evidence="7">CHD30677R</strain>
    </source>
</reference>
<evidence type="ECO:0000256" key="1">
    <source>
        <dbReference type="ARBA" id="ARBA00006082"/>
    </source>
</evidence>
<comment type="caution">
    <text evidence="7">The sequence shown here is derived from an EMBL/GenBank/DDBJ whole genome shotgun (WGS) entry which is preliminary data.</text>
</comment>
<dbReference type="InterPro" id="IPR013507">
    <property type="entry name" value="DNA_mismatch_S5_2-like"/>
</dbReference>
<dbReference type="RefSeq" id="WP_003477795.1">
    <property type="nucleotide sequence ID" value="NZ_JAENQO010000001.1"/>
</dbReference>
<feature type="domain" description="MutL C-terminal dimerisation" evidence="5">
    <location>
        <begin position="491"/>
        <end position="633"/>
    </location>
</feature>
<dbReference type="InterPro" id="IPR002099">
    <property type="entry name" value="MutL/Mlh/PMS"/>
</dbReference>
<dbReference type="GO" id="GO:0030983">
    <property type="term" value="F:mismatched DNA binding"/>
    <property type="evidence" value="ECO:0007669"/>
    <property type="project" value="InterPro"/>
</dbReference>
<dbReference type="EMBL" id="JAENQP010000001">
    <property type="protein sequence ID" value="MBO3357242.1"/>
    <property type="molecule type" value="Genomic_DNA"/>
</dbReference>
<evidence type="ECO:0000259" key="6">
    <source>
        <dbReference type="SMART" id="SM01340"/>
    </source>
</evidence>
<dbReference type="HAMAP" id="MF_00149">
    <property type="entry name" value="DNA_mis_repair"/>
    <property type="match status" value="1"/>
</dbReference>
<dbReference type="Gene3D" id="3.30.230.10">
    <property type="match status" value="1"/>
</dbReference>
<dbReference type="CDD" id="cd16926">
    <property type="entry name" value="HATPase_MutL-MLH-PMS-like"/>
    <property type="match status" value="1"/>
</dbReference>
<comment type="function">
    <text evidence="4">This protein is involved in the repair of mismatches in DNA. It is required for dam-dependent methyl-directed DNA mismatch repair. May act as a 'molecular matchmaker', a protein that promotes the formation of a stable complex between two or more DNA-binding proteins in an ATP-dependent manner without itself being part of a final effector complex.</text>
</comment>
<dbReference type="AlphaFoldDB" id="A0AAW4IRP2"/>